<gene>
    <name evidence="2" type="ORF">FHX59_000639</name>
</gene>
<evidence type="ECO:0000256" key="1">
    <source>
        <dbReference type="SAM" id="MobiDB-lite"/>
    </source>
</evidence>
<comment type="caution">
    <text evidence="2">The sequence shown here is derived from an EMBL/GenBank/DDBJ whole genome shotgun (WGS) entry which is preliminary data.</text>
</comment>
<organism evidence="2 3">
    <name type="scientific">Paraburkholderia silvatlantica</name>
    <dbReference type="NCBI Taxonomy" id="321895"/>
    <lineage>
        <taxon>Bacteria</taxon>
        <taxon>Pseudomonadati</taxon>
        <taxon>Pseudomonadota</taxon>
        <taxon>Betaproteobacteria</taxon>
        <taxon>Burkholderiales</taxon>
        <taxon>Burkholderiaceae</taxon>
        <taxon>Paraburkholderia</taxon>
    </lineage>
</organism>
<name>A0ABR6FFR8_9BURK</name>
<evidence type="ECO:0000313" key="3">
    <source>
        <dbReference type="Proteomes" id="UP000533533"/>
    </source>
</evidence>
<feature type="compositionally biased region" description="Low complexity" evidence="1">
    <location>
        <begin position="40"/>
        <end position="50"/>
    </location>
</feature>
<proteinExistence type="predicted"/>
<accession>A0ABR6FFR8</accession>
<feature type="compositionally biased region" description="Pro residues" evidence="1">
    <location>
        <begin position="13"/>
        <end position="39"/>
    </location>
</feature>
<dbReference type="Proteomes" id="UP000533533">
    <property type="component" value="Unassembled WGS sequence"/>
</dbReference>
<reference evidence="2 3" key="1">
    <citation type="submission" date="2020-08" db="EMBL/GenBank/DDBJ databases">
        <title>Genomic Encyclopedia of Type Strains, Phase IV (KMG-V): Genome sequencing to study the core and pangenomes of soil and plant-associated prokaryotes.</title>
        <authorList>
            <person name="Whitman W."/>
        </authorList>
    </citation>
    <scope>NUCLEOTIDE SEQUENCE [LARGE SCALE GENOMIC DNA]</scope>
    <source>
        <strain evidence="2 3">SRMrh-85</strain>
    </source>
</reference>
<feature type="region of interest" description="Disordered" evidence="1">
    <location>
        <begin position="12"/>
        <end position="50"/>
    </location>
</feature>
<dbReference type="EMBL" id="JACHVZ010000002">
    <property type="protein sequence ID" value="MBB2926232.1"/>
    <property type="molecule type" value="Genomic_DNA"/>
</dbReference>
<protein>
    <submittedName>
        <fullName evidence="2">Uncharacterized protein</fullName>
    </submittedName>
</protein>
<sequence length="50" mass="5307">MPILHALTILLHLPPPDPLDAPQRPPPTLPEGDPPPHGPPARAGRAARFP</sequence>
<keyword evidence="3" id="KW-1185">Reference proteome</keyword>
<evidence type="ECO:0000313" key="2">
    <source>
        <dbReference type="EMBL" id="MBB2926232.1"/>
    </source>
</evidence>